<dbReference type="InterPro" id="IPR045033">
    <property type="entry name" value="PILS1/3/4/5/7"/>
</dbReference>
<keyword evidence="6 10" id="KW-0472">Membrane</keyword>
<keyword evidence="4" id="KW-0256">Endoplasmic reticulum</keyword>
<accession>A0ABY9BVN0</accession>
<evidence type="ECO:0000313" key="11">
    <source>
        <dbReference type="EMBL" id="WJZ86544.1"/>
    </source>
</evidence>
<comment type="subcellular location">
    <subcellularLocation>
        <location evidence="1">Endoplasmic reticulum membrane</location>
        <topology evidence="1">Multi-pass membrane protein</topology>
    </subcellularLocation>
</comment>
<dbReference type="PANTHER" id="PTHR31651:SF33">
    <property type="entry name" value="PROTEIN PIN-LIKES 1"/>
    <property type="match status" value="1"/>
</dbReference>
<keyword evidence="2" id="KW-0813">Transport</keyword>
<dbReference type="PANTHER" id="PTHR31651">
    <property type="match status" value="1"/>
</dbReference>
<evidence type="ECO:0000256" key="10">
    <source>
        <dbReference type="SAM" id="Phobius"/>
    </source>
</evidence>
<evidence type="ECO:0008006" key="13">
    <source>
        <dbReference type="Google" id="ProtNLM"/>
    </source>
</evidence>
<dbReference type="Proteomes" id="UP001227230">
    <property type="component" value="Chromosome 4"/>
</dbReference>
<evidence type="ECO:0000256" key="2">
    <source>
        <dbReference type="ARBA" id="ARBA00022448"/>
    </source>
</evidence>
<evidence type="ECO:0000256" key="1">
    <source>
        <dbReference type="ARBA" id="ARBA00004477"/>
    </source>
</evidence>
<reference evidence="11 12" key="1">
    <citation type="journal article" date="2023" name="Hortic Res">
        <title>The complete reference genome for grapevine (Vitis vinifera L.) genetics and breeding.</title>
        <authorList>
            <person name="Shi X."/>
            <person name="Cao S."/>
            <person name="Wang X."/>
            <person name="Huang S."/>
            <person name="Wang Y."/>
            <person name="Liu Z."/>
            <person name="Liu W."/>
            <person name="Leng X."/>
            <person name="Peng Y."/>
            <person name="Wang N."/>
            <person name="Wang Y."/>
            <person name="Ma Z."/>
            <person name="Xu X."/>
            <person name="Zhang F."/>
            <person name="Xue H."/>
            <person name="Zhong H."/>
            <person name="Wang Y."/>
            <person name="Zhang K."/>
            <person name="Velt A."/>
            <person name="Avia K."/>
            <person name="Holtgrawe D."/>
            <person name="Grimplet J."/>
            <person name="Matus J.T."/>
            <person name="Ware D."/>
            <person name="Wu X."/>
            <person name="Wang H."/>
            <person name="Liu C."/>
            <person name="Fang Y."/>
            <person name="Rustenholz C."/>
            <person name="Cheng Z."/>
            <person name="Xiao H."/>
            <person name="Zhou Y."/>
        </authorList>
    </citation>
    <scope>NUCLEOTIDE SEQUENCE [LARGE SCALE GENOMIC DNA]</scope>
    <source>
        <strain evidence="12">cv. Pinot noir / PN40024</strain>
        <tissue evidence="11">Leaf</tissue>
    </source>
</reference>
<comment type="similarity">
    <text evidence="9">Belongs to the auxin efflux carrier (TC 2.A.69.2) family.</text>
</comment>
<evidence type="ECO:0000313" key="12">
    <source>
        <dbReference type="Proteomes" id="UP001227230"/>
    </source>
</evidence>
<evidence type="ECO:0000256" key="9">
    <source>
        <dbReference type="ARBA" id="ARBA00025752"/>
    </source>
</evidence>
<sequence length="72" mass="7704">MGLLDLFVAALVPVLKVLLLTAVGSLLAIDRIGILGEDARKHLNSVVFFVFNPSLVASSLAESMTFKSMVML</sequence>
<proteinExistence type="inferred from homology"/>
<evidence type="ECO:0000256" key="8">
    <source>
        <dbReference type="ARBA" id="ARBA00025100"/>
    </source>
</evidence>
<dbReference type="InterPro" id="IPR004776">
    <property type="entry name" value="Mem_transp_PIN-like"/>
</dbReference>
<evidence type="ECO:0000256" key="6">
    <source>
        <dbReference type="ARBA" id="ARBA00023136"/>
    </source>
</evidence>
<protein>
    <recommendedName>
        <fullName evidence="13">Protein PIN-likeS 1</fullName>
    </recommendedName>
</protein>
<dbReference type="EMBL" id="CP126651">
    <property type="protein sequence ID" value="WJZ86544.1"/>
    <property type="molecule type" value="Genomic_DNA"/>
</dbReference>
<evidence type="ECO:0000256" key="3">
    <source>
        <dbReference type="ARBA" id="ARBA00022692"/>
    </source>
</evidence>
<keyword evidence="12" id="KW-1185">Reference proteome</keyword>
<evidence type="ECO:0000256" key="7">
    <source>
        <dbReference type="ARBA" id="ARBA00023294"/>
    </source>
</evidence>
<feature type="transmembrane region" description="Helical" evidence="10">
    <location>
        <begin position="41"/>
        <end position="61"/>
    </location>
</feature>
<keyword evidence="7" id="KW-0927">Auxin signaling pathway</keyword>
<feature type="transmembrane region" description="Helical" evidence="10">
    <location>
        <begin position="6"/>
        <end position="29"/>
    </location>
</feature>
<dbReference type="Pfam" id="PF03547">
    <property type="entry name" value="Mem_trans"/>
    <property type="match status" value="1"/>
</dbReference>
<gene>
    <name evidence="11" type="ORF">VitviT2T_005991</name>
</gene>
<keyword evidence="3 10" id="KW-0812">Transmembrane</keyword>
<comment type="function">
    <text evidence="8">Involved in cellular auxin homeostasis by regulating auxin metabolism. Regulates intracellular auxin accumulation at the endoplasmic reticulum and thus auxin availability for nuclear auxin signaling.</text>
</comment>
<evidence type="ECO:0000256" key="4">
    <source>
        <dbReference type="ARBA" id="ARBA00022824"/>
    </source>
</evidence>
<keyword evidence="5 10" id="KW-1133">Transmembrane helix</keyword>
<name>A0ABY9BVN0_VITVI</name>
<evidence type="ECO:0000256" key="5">
    <source>
        <dbReference type="ARBA" id="ARBA00022989"/>
    </source>
</evidence>
<organism evidence="11 12">
    <name type="scientific">Vitis vinifera</name>
    <name type="common">Grape</name>
    <dbReference type="NCBI Taxonomy" id="29760"/>
    <lineage>
        <taxon>Eukaryota</taxon>
        <taxon>Viridiplantae</taxon>
        <taxon>Streptophyta</taxon>
        <taxon>Embryophyta</taxon>
        <taxon>Tracheophyta</taxon>
        <taxon>Spermatophyta</taxon>
        <taxon>Magnoliopsida</taxon>
        <taxon>eudicotyledons</taxon>
        <taxon>Gunneridae</taxon>
        <taxon>Pentapetalae</taxon>
        <taxon>rosids</taxon>
        <taxon>Vitales</taxon>
        <taxon>Vitaceae</taxon>
        <taxon>Viteae</taxon>
        <taxon>Vitis</taxon>
    </lineage>
</organism>